<dbReference type="EMBL" id="JQED01000005">
    <property type="protein sequence ID" value="KGJ94382.1"/>
    <property type="molecule type" value="Genomic_DNA"/>
</dbReference>
<evidence type="ECO:0000313" key="2">
    <source>
        <dbReference type="EMBL" id="KGJ94382.1"/>
    </source>
</evidence>
<dbReference type="AlphaFoldDB" id="A0A099KWX1"/>
<organism evidence="2 3">
    <name type="scientific">Colwellia psychrerythraea</name>
    <name type="common">Vibrio psychroerythus</name>
    <dbReference type="NCBI Taxonomy" id="28229"/>
    <lineage>
        <taxon>Bacteria</taxon>
        <taxon>Pseudomonadati</taxon>
        <taxon>Pseudomonadota</taxon>
        <taxon>Gammaproteobacteria</taxon>
        <taxon>Alteromonadales</taxon>
        <taxon>Colwelliaceae</taxon>
        <taxon>Colwellia</taxon>
    </lineage>
</organism>
<dbReference type="PATRIC" id="fig|28229.4.peg.575"/>
<gene>
    <name evidence="2" type="ORF">ND2E_1571</name>
</gene>
<feature type="domain" description="Solute-binding protein family 3/N-terminal" evidence="1">
    <location>
        <begin position="46"/>
        <end position="251"/>
    </location>
</feature>
<protein>
    <submittedName>
        <fullName evidence="2">ABC-type transporter, periplasmic subunit family 3</fullName>
    </submittedName>
</protein>
<evidence type="ECO:0000259" key="1">
    <source>
        <dbReference type="Pfam" id="PF00497"/>
    </source>
</evidence>
<proteinExistence type="predicted"/>
<reference evidence="2 3" key="1">
    <citation type="submission" date="2014-08" db="EMBL/GenBank/DDBJ databases">
        <title>Genomic and Phenotypic Diversity of Colwellia psychrerythraea strains from Disparate Marine Basins.</title>
        <authorList>
            <person name="Techtmann S.M."/>
            <person name="Stelling S.C."/>
            <person name="Utturkar S.M."/>
            <person name="Alshibli N."/>
            <person name="Harris A."/>
            <person name="Brown S.D."/>
            <person name="Hazen T.C."/>
        </authorList>
    </citation>
    <scope>NUCLEOTIDE SEQUENCE [LARGE SCALE GENOMIC DNA]</scope>
    <source>
        <strain evidence="2 3">ND2E</strain>
    </source>
</reference>
<evidence type="ECO:0000313" key="3">
    <source>
        <dbReference type="Proteomes" id="UP000029843"/>
    </source>
</evidence>
<dbReference type="Gene3D" id="3.40.190.10">
    <property type="entry name" value="Periplasmic binding protein-like II"/>
    <property type="match status" value="2"/>
</dbReference>
<accession>A0A099KWX1</accession>
<dbReference type="SUPFAM" id="SSF53850">
    <property type="entry name" value="Periplasmic binding protein-like II"/>
    <property type="match status" value="1"/>
</dbReference>
<comment type="caution">
    <text evidence="2">The sequence shown here is derived from an EMBL/GenBank/DDBJ whole genome shotgun (WGS) entry which is preliminary data.</text>
</comment>
<name>A0A099KWX1_COLPS</name>
<dbReference type="Proteomes" id="UP000029843">
    <property type="component" value="Unassembled WGS sequence"/>
</dbReference>
<dbReference type="Pfam" id="PF00497">
    <property type="entry name" value="SBP_bac_3"/>
    <property type="match status" value="1"/>
</dbReference>
<sequence length="252" mass="28286">MTDILPMPVSMKTIIQIFCLSMLSISYHSNADYSKTTLQVRTIAIAPYGIDNSGQLSGIYYDLTHSLLVKSGLAAEHHIFPYGRIIHELKLGKTDLTIMFKYKELSNYVDYIHPLPALKNVVIGRHGSDYQSIKQLEGLNIAYLNGAKFSDEIDNNPKIFKQVVVDFHQGLLMLKKNRVDAIIGPMRPIISSANKLGLNESYFGKALVVSERTPWLQLSKQSKSHISAEKLKIIFSAMIDQGALESIQKNYP</sequence>
<dbReference type="InterPro" id="IPR001638">
    <property type="entry name" value="Solute-binding_3/MltF_N"/>
</dbReference>